<reference evidence="1" key="2">
    <citation type="submission" date="2018-03" db="EMBL/GenBank/DDBJ databases">
        <title>The Triticum urartu genome reveals the dynamic nature of wheat genome evolution.</title>
        <authorList>
            <person name="Ling H."/>
            <person name="Ma B."/>
            <person name="Shi X."/>
            <person name="Liu H."/>
            <person name="Dong L."/>
            <person name="Sun H."/>
            <person name="Cao Y."/>
            <person name="Gao Q."/>
            <person name="Zheng S."/>
            <person name="Li Y."/>
            <person name="Yu Y."/>
            <person name="Du H."/>
            <person name="Qi M."/>
            <person name="Li Y."/>
            <person name="Yu H."/>
            <person name="Cui Y."/>
            <person name="Wang N."/>
            <person name="Chen C."/>
            <person name="Wu H."/>
            <person name="Zhao Y."/>
            <person name="Zhang J."/>
            <person name="Li Y."/>
            <person name="Zhou W."/>
            <person name="Zhang B."/>
            <person name="Hu W."/>
            <person name="Eijk M."/>
            <person name="Tang J."/>
            <person name="Witsenboer H."/>
            <person name="Zhao S."/>
            <person name="Li Z."/>
            <person name="Zhang A."/>
            <person name="Wang D."/>
            <person name="Liang C."/>
        </authorList>
    </citation>
    <scope>NUCLEOTIDE SEQUENCE [LARGE SCALE GENOMIC DNA]</scope>
    <source>
        <strain evidence="1">cv. G1812</strain>
    </source>
</reference>
<organism evidence="1 2">
    <name type="scientific">Triticum urartu</name>
    <name type="common">Red wild einkorn</name>
    <name type="synonym">Crithodium urartu</name>
    <dbReference type="NCBI Taxonomy" id="4572"/>
    <lineage>
        <taxon>Eukaryota</taxon>
        <taxon>Viridiplantae</taxon>
        <taxon>Streptophyta</taxon>
        <taxon>Embryophyta</taxon>
        <taxon>Tracheophyta</taxon>
        <taxon>Spermatophyta</taxon>
        <taxon>Magnoliopsida</taxon>
        <taxon>Liliopsida</taxon>
        <taxon>Poales</taxon>
        <taxon>Poaceae</taxon>
        <taxon>BOP clade</taxon>
        <taxon>Pooideae</taxon>
        <taxon>Triticodae</taxon>
        <taxon>Triticeae</taxon>
        <taxon>Triticinae</taxon>
        <taxon>Triticum</taxon>
    </lineage>
</organism>
<dbReference type="EnsemblPlants" id="TuG1812G0200002329.01.T06">
    <property type="protein sequence ID" value="TuG1812G0200002329.01.T06"/>
    <property type="gene ID" value="TuG1812G0200002329.01"/>
</dbReference>
<accession>A0A8R7PDH1</accession>
<keyword evidence="2" id="KW-1185">Reference proteome</keyword>
<dbReference type="Gramene" id="TuG1812G0200002329.01.T06">
    <property type="protein sequence ID" value="TuG1812G0200002329.01.T06"/>
    <property type="gene ID" value="TuG1812G0200002329.01"/>
</dbReference>
<reference evidence="1" key="3">
    <citation type="submission" date="2022-06" db="UniProtKB">
        <authorList>
            <consortium name="EnsemblPlants"/>
        </authorList>
    </citation>
    <scope>IDENTIFICATION</scope>
</reference>
<dbReference type="AlphaFoldDB" id="A0A8R7PDH1"/>
<sequence length="106" mass="11390">MICSIINPTMRSAFATEYACSYTKTILETLAAKQGVSINKIPPPPVPPSACSVALADFGNKHRTANFVCSATCRTSSLFEDQLLGECVDNILLQVLVVVVDTCLDH</sequence>
<name>A0A8R7PDH1_TRIUA</name>
<proteinExistence type="predicted"/>
<dbReference type="Proteomes" id="UP000015106">
    <property type="component" value="Chromosome 2"/>
</dbReference>
<reference evidence="2" key="1">
    <citation type="journal article" date="2013" name="Nature">
        <title>Draft genome of the wheat A-genome progenitor Triticum urartu.</title>
        <authorList>
            <person name="Ling H.Q."/>
            <person name="Zhao S."/>
            <person name="Liu D."/>
            <person name="Wang J."/>
            <person name="Sun H."/>
            <person name="Zhang C."/>
            <person name="Fan H."/>
            <person name="Li D."/>
            <person name="Dong L."/>
            <person name="Tao Y."/>
            <person name="Gao C."/>
            <person name="Wu H."/>
            <person name="Li Y."/>
            <person name="Cui Y."/>
            <person name="Guo X."/>
            <person name="Zheng S."/>
            <person name="Wang B."/>
            <person name="Yu K."/>
            <person name="Liang Q."/>
            <person name="Yang W."/>
            <person name="Lou X."/>
            <person name="Chen J."/>
            <person name="Feng M."/>
            <person name="Jian J."/>
            <person name="Zhang X."/>
            <person name="Luo G."/>
            <person name="Jiang Y."/>
            <person name="Liu J."/>
            <person name="Wang Z."/>
            <person name="Sha Y."/>
            <person name="Zhang B."/>
            <person name="Wu H."/>
            <person name="Tang D."/>
            <person name="Shen Q."/>
            <person name="Xue P."/>
            <person name="Zou S."/>
            <person name="Wang X."/>
            <person name="Liu X."/>
            <person name="Wang F."/>
            <person name="Yang Y."/>
            <person name="An X."/>
            <person name="Dong Z."/>
            <person name="Zhang K."/>
            <person name="Zhang X."/>
            <person name="Luo M.C."/>
            <person name="Dvorak J."/>
            <person name="Tong Y."/>
            <person name="Wang J."/>
            <person name="Yang H."/>
            <person name="Li Z."/>
            <person name="Wang D."/>
            <person name="Zhang A."/>
            <person name="Wang J."/>
        </authorList>
    </citation>
    <scope>NUCLEOTIDE SEQUENCE</scope>
    <source>
        <strain evidence="2">cv. G1812</strain>
    </source>
</reference>
<evidence type="ECO:0000313" key="1">
    <source>
        <dbReference type="EnsemblPlants" id="TuG1812G0200002329.01.T06"/>
    </source>
</evidence>
<evidence type="ECO:0000313" key="2">
    <source>
        <dbReference type="Proteomes" id="UP000015106"/>
    </source>
</evidence>
<protein>
    <submittedName>
        <fullName evidence="1">Uncharacterized protein</fullName>
    </submittedName>
</protein>